<gene>
    <name evidence="2" type="ORF">TM35_000661020</name>
</gene>
<feature type="non-terminal residue" evidence="2">
    <location>
        <position position="342"/>
    </location>
</feature>
<feature type="domain" description="Receptor-type adenylate cyclase GRESAG 4.1/3 periplasmic binding protein-like" evidence="1">
    <location>
        <begin position="175"/>
        <end position="316"/>
    </location>
</feature>
<name>A0A1X0NGD6_9TRYP</name>
<comment type="caution">
    <text evidence="2">The sequence shown here is derived from an EMBL/GenBank/DDBJ whole genome shotgun (WGS) entry which is preliminary data.</text>
</comment>
<dbReference type="AlphaFoldDB" id="A0A1X0NGD6"/>
<protein>
    <submittedName>
        <fullName evidence="2">Putative receptor-type adenylate cyclase</fullName>
    </submittedName>
</protein>
<dbReference type="SUPFAM" id="SSF53822">
    <property type="entry name" value="Periplasmic binding protein-like I"/>
    <property type="match status" value="1"/>
</dbReference>
<dbReference type="Proteomes" id="UP000192257">
    <property type="component" value="Unassembled WGS sequence"/>
</dbReference>
<reference evidence="2 3" key="1">
    <citation type="submission" date="2017-03" db="EMBL/GenBank/DDBJ databases">
        <title>An alternative strategy for trypanosome survival in the mammalian bloodstream revealed through genome and transcriptome analysis of the ubiquitous bovine parasite Trypanosoma (Megatrypanum) theileri.</title>
        <authorList>
            <person name="Kelly S."/>
            <person name="Ivens A."/>
            <person name="Mott A."/>
            <person name="O'Neill E."/>
            <person name="Emms D."/>
            <person name="Macleod O."/>
            <person name="Voorheis P."/>
            <person name="Matthews J."/>
            <person name="Matthews K."/>
            <person name="Carrington M."/>
        </authorList>
    </citation>
    <scope>NUCLEOTIDE SEQUENCE [LARGE SCALE GENOMIC DNA]</scope>
    <source>
        <strain evidence="2">Edinburgh</strain>
    </source>
</reference>
<keyword evidence="2" id="KW-0675">Receptor</keyword>
<dbReference type="VEuPathDB" id="TriTrypDB:TM35_000661020"/>
<evidence type="ECO:0000313" key="3">
    <source>
        <dbReference type="Proteomes" id="UP000192257"/>
    </source>
</evidence>
<dbReference type="OrthoDB" id="252255at2759"/>
<sequence length="342" mass="38143">MHFHTPKATGVAYCCSRTYFRPLLCLTALLCLIHLLVYTPHSALCQDAGPAIRTVKALFFNRTDILSTRRLFAALVAGFRASLSSHNFTVTDGIRVEIVKREATVDNLYNLAVNDLSKDNRIFVLTGIFGDVALQHVLPAIESHGVVAFAPFTGSSTLRKWNPHLYFTRAEPASELLALIRYAMNSLWVHRLGFMYLQNVSYGDLEFNHAREIIFTLGQNISGVFTVKSSLSEPADDVVFNATWEAFADTRPQAVIVFGSPIKDTAKFIKRMLTDKRTAGAYLLGPLAVQEMLLSVWREAVDAGVPFVSGQVITSGTNPLAKDTQYVAIQRFQKDMEEYLRK</sequence>
<organism evidence="2 3">
    <name type="scientific">Trypanosoma theileri</name>
    <dbReference type="NCBI Taxonomy" id="67003"/>
    <lineage>
        <taxon>Eukaryota</taxon>
        <taxon>Discoba</taxon>
        <taxon>Euglenozoa</taxon>
        <taxon>Kinetoplastea</taxon>
        <taxon>Metakinetoplastina</taxon>
        <taxon>Trypanosomatida</taxon>
        <taxon>Trypanosomatidae</taxon>
        <taxon>Trypanosoma</taxon>
    </lineage>
</organism>
<dbReference type="Pfam" id="PF25495">
    <property type="entry name" value="Peripla_BP_A-cyclase_1"/>
    <property type="match status" value="1"/>
</dbReference>
<dbReference type="EMBL" id="NBCO01000066">
    <property type="protein sequence ID" value="ORC83523.1"/>
    <property type="molecule type" value="Genomic_DNA"/>
</dbReference>
<dbReference type="GeneID" id="39990885"/>
<dbReference type="InterPro" id="IPR057399">
    <property type="entry name" value="GRESAG4.1/3_peripasmic_1"/>
</dbReference>
<dbReference type="RefSeq" id="XP_028877589.1">
    <property type="nucleotide sequence ID" value="XM_029031105.1"/>
</dbReference>
<dbReference type="Gene3D" id="3.40.50.2300">
    <property type="match status" value="2"/>
</dbReference>
<dbReference type="InterPro" id="IPR028082">
    <property type="entry name" value="Peripla_BP_I"/>
</dbReference>
<dbReference type="FunFam" id="3.40.50.2300:FF:000162">
    <property type="entry name" value="Receptor-type adenylate cyclase GRESAG 4, putative"/>
    <property type="match status" value="1"/>
</dbReference>
<accession>A0A1X0NGD6</accession>
<evidence type="ECO:0000259" key="1">
    <source>
        <dbReference type="Pfam" id="PF25495"/>
    </source>
</evidence>
<keyword evidence="3" id="KW-1185">Reference proteome</keyword>
<evidence type="ECO:0000313" key="2">
    <source>
        <dbReference type="EMBL" id="ORC83523.1"/>
    </source>
</evidence>
<proteinExistence type="predicted"/>